<dbReference type="AlphaFoldDB" id="A0A367FFQ4"/>
<sequence>MNASGSRAVPHREPQDETVPHRKGSAGERHDLRDAVVVGAGPTGLALAIALRQYALDVLIVDKAPGTKREARASVVWQRGLEALRDLGCAEAFLHRGLPLECGEFHVCGSPAGVQELSMPHTAFPCPVSIEQDDIERLLRARLRDLGPDVRWSSEAVALRPGHDSVGVDLRGPGGRVRTVEARWVVGCEGSHSLVRRSLGLTFDGTQRTGLQCLQLNARPDWSHPGTPHRTRIFVNHRITLITDPVPGGATRFYAFRPDPDPTVEGPPDVAEMTRLVASATGEETVRLEPTEPGWANRARFHDRIAPTLRGGRALLAGDSAHLWAPIGGRGLNTGLLGAHNLGWKLAAVHHGWCPDALLDTYTSEQRRTALDVMRAMRRNVLELPPGRAMLTALRLFLPTALRNRRAARRGALLLSDFGRHYRDSGLSGRRGARTGLRPGDRLPDFPLAGGQGGGLHGLLSYQHWSLLHIGGAEHHARHTERLRELTRPYALPLRHRSVSLRAEPDAPLPEGTVLLVRPDGHLALRVPELDHRSPAAYLDRWSARRPT</sequence>
<dbReference type="Gene3D" id="3.50.50.60">
    <property type="entry name" value="FAD/NAD(P)-binding domain"/>
    <property type="match status" value="1"/>
</dbReference>
<evidence type="ECO:0000313" key="7">
    <source>
        <dbReference type="EMBL" id="RCG28440.1"/>
    </source>
</evidence>
<dbReference type="PRINTS" id="PR00420">
    <property type="entry name" value="RNGMNOXGNASE"/>
</dbReference>
<protein>
    <submittedName>
        <fullName evidence="7">FAD-binding protein</fullName>
    </submittedName>
</protein>
<dbReference type="PANTHER" id="PTHR43004:SF19">
    <property type="entry name" value="BINDING MONOOXYGENASE, PUTATIVE (JCVI)-RELATED"/>
    <property type="match status" value="1"/>
</dbReference>
<evidence type="ECO:0000256" key="3">
    <source>
        <dbReference type="ARBA" id="ARBA00022630"/>
    </source>
</evidence>
<dbReference type="EMBL" id="QOIN01000025">
    <property type="protein sequence ID" value="RCG28440.1"/>
    <property type="molecule type" value="Genomic_DNA"/>
</dbReference>
<dbReference type="InterPro" id="IPR050641">
    <property type="entry name" value="RIFMO-like"/>
</dbReference>
<name>A0A367FFQ4_9ACTN</name>
<dbReference type="SUPFAM" id="SSF52833">
    <property type="entry name" value="Thioredoxin-like"/>
    <property type="match status" value="1"/>
</dbReference>
<dbReference type="GO" id="GO:0016709">
    <property type="term" value="F:oxidoreductase activity, acting on paired donors, with incorporation or reduction of molecular oxygen, NAD(P)H as one donor, and incorporation of one atom of oxygen"/>
    <property type="evidence" value="ECO:0007669"/>
    <property type="project" value="UniProtKB-ARBA"/>
</dbReference>
<gene>
    <name evidence="7" type="ORF">DTL70_01960</name>
</gene>
<dbReference type="InterPro" id="IPR002938">
    <property type="entry name" value="FAD-bd"/>
</dbReference>
<keyword evidence="8" id="KW-1185">Reference proteome</keyword>
<feature type="compositionally biased region" description="Basic and acidic residues" evidence="5">
    <location>
        <begin position="10"/>
        <end position="30"/>
    </location>
</feature>
<feature type="domain" description="FAD-binding" evidence="6">
    <location>
        <begin position="34"/>
        <end position="375"/>
    </location>
</feature>
<evidence type="ECO:0000259" key="6">
    <source>
        <dbReference type="Pfam" id="PF01494"/>
    </source>
</evidence>
<accession>A0A367FFQ4</accession>
<evidence type="ECO:0000256" key="5">
    <source>
        <dbReference type="SAM" id="MobiDB-lite"/>
    </source>
</evidence>
<dbReference type="Proteomes" id="UP000252914">
    <property type="component" value="Unassembled WGS sequence"/>
</dbReference>
<evidence type="ECO:0000313" key="8">
    <source>
        <dbReference type="Proteomes" id="UP000252914"/>
    </source>
</evidence>
<organism evidence="7 8">
    <name type="scientific">Streptomyces diacarni</name>
    <dbReference type="NCBI Taxonomy" id="2800381"/>
    <lineage>
        <taxon>Bacteria</taxon>
        <taxon>Bacillati</taxon>
        <taxon>Actinomycetota</taxon>
        <taxon>Actinomycetes</taxon>
        <taxon>Kitasatosporales</taxon>
        <taxon>Streptomycetaceae</taxon>
        <taxon>Streptomyces</taxon>
    </lineage>
</organism>
<dbReference type="Gene3D" id="3.30.70.2450">
    <property type="match status" value="1"/>
</dbReference>
<dbReference type="InterPro" id="IPR036188">
    <property type="entry name" value="FAD/NAD-bd_sf"/>
</dbReference>
<dbReference type="SUPFAM" id="SSF51905">
    <property type="entry name" value="FAD/NAD(P)-binding domain"/>
    <property type="match status" value="1"/>
</dbReference>
<evidence type="ECO:0000256" key="4">
    <source>
        <dbReference type="ARBA" id="ARBA00022827"/>
    </source>
</evidence>
<reference evidence="7 8" key="1">
    <citation type="submission" date="2018-06" db="EMBL/GenBank/DDBJ databases">
        <title>Streptomyces reniochalinae sp. nov. and Streptomyces diacarnus sp. nov. from marine sponges.</title>
        <authorList>
            <person name="Li L."/>
        </authorList>
    </citation>
    <scope>NUCLEOTIDE SEQUENCE [LARGE SCALE GENOMIC DNA]</scope>
    <source>
        <strain evidence="7 8">LHW51701</strain>
    </source>
</reference>
<comment type="similarity">
    <text evidence="2">Belongs to the PheA/TfdB FAD monooxygenase family.</text>
</comment>
<comment type="caution">
    <text evidence="7">The sequence shown here is derived from an EMBL/GenBank/DDBJ whole genome shotgun (WGS) entry which is preliminary data.</text>
</comment>
<evidence type="ECO:0000256" key="2">
    <source>
        <dbReference type="ARBA" id="ARBA00007801"/>
    </source>
</evidence>
<feature type="region of interest" description="Disordered" evidence="5">
    <location>
        <begin position="1"/>
        <end position="30"/>
    </location>
</feature>
<dbReference type="Gene3D" id="3.40.30.120">
    <property type="match status" value="1"/>
</dbReference>
<evidence type="ECO:0000256" key="1">
    <source>
        <dbReference type="ARBA" id="ARBA00001974"/>
    </source>
</evidence>
<dbReference type="PANTHER" id="PTHR43004">
    <property type="entry name" value="TRK SYSTEM POTASSIUM UPTAKE PROTEIN"/>
    <property type="match status" value="1"/>
</dbReference>
<dbReference type="Pfam" id="PF21274">
    <property type="entry name" value="Rng_hyd_C"/>
    <property type="match status" value="1"/>
</dbReference>
<proteinExistence type="inferred from homology"/>
<dbReference type="GO" id="GO:0071949">
    <property type="term" value="F:FAD binding"/>
    <property type="evidence" value="ECO:0007669"/>
    <property type="project" value="InterPro"/>
</dbReference>
<comment type="cofactor">
    <cofactor evidence="1">
        <name>FAD</name>
        <dbReference type="ChEBI" id="CHEBI:57692"/>
    </cofactor>
</comment>
<keyword evidence="3" id="KW-0285">Flavoprotein</keyword>
<dbReference type="InterPro" id="IPR036249">
    <property type="entry name" value="Thioredoxin-like_sf"/>
</dbReference>
<dbReference type="Pfam" id="PF01494">
    <property type="entry name" value="FAD_binding_3"/>
    <property type="match status" value="1"/>
</dbReference>
<keyword evidence="4" id="KW-0274">FAD</keyword>